<dbReference type="Proteomes" id="UP000269377">
    <property type="component" value="Segment"/>
</dbReference>
<evidence type="ECO:0000313" key="1">
    <source>
        <dbReference type="EMBL" id="AUR82497.1"/>
    </source>
</evidence>
<accession>A0A2I7QM91</accession>
<reference evidence="1 2" key="1">
    <citation type="submission" date="2017-11" db="EMBL/GenBank/DDBJ databases">
        <title>A major lineage of nontailed dsDNA viruses as unrecognized killers of marine bacteria.</title>
        <authorList>
            <person name="Kauffman K.M."/>
            <person name="Hussain F.A."/>
            <person name="Yang J."/>
            <person name="Arevalo P."/>
            <person name="Brown J.M."/>
            <person name="Chang W.K."/>
            <person name="VanInsberghe D."/>
            <person name="Elsherbini J."/>
            <person name="Cutler M.B."/>
            <person name="Kelly L."/>
            <person name="Polz M.F."/>
        </authorList>
    </citation>
    <scope>NUCLEOTIDE SEQUENCE [LARGE SCALE GENOMIC DNA]</scope>
</reference>
<dbReference type="EMBL" id="MG592409">
    <property type="protein sequence ID" value="AUR82497.1"/>
    <property type="molecule type" value="Genomic_DNA"/>
</dbReference>
<organism evidence="1 2">
    <name type="scientific">Vibrio phage 1.025.O._10N.222.46.B6</name>
    <dbReference type="NCBI Taxonomy" id="1881420"/>
    <lineage>
        <taxon>Viruses</taxon>
        <taxon>Duplodnaviria</taxon>
        <taxon>Heunggongvirae</taxon>
        <taxon>Uroviricota</taxon>
        <taxon>Caudoviricetes</taxon>
        <taxon>Schitoviridae</taxon>
        <taxon>Pontosvirinae</taxon>
        <taxon>Nahantvirus</taxon>
        <taxon>Nahantvirus 49C7</taxon>
    </lineage>
</organism>
<sequence>MNEWLKTNGLTLLLVMGSAVSVYTSIHSNQKALQIEVYEIAAHVKSVDRKVEGMPVLEQRIVANENGIGELKPIMANLAKGVNALNVTLAKMEGKLASK</sequence>
<name>A0A2I7QM91_9CAUD</name>
<gene>
    <name evidence="1" type="ORF">NVP1025O_014</name>
</gene>
<evidence type="ECO:0000313" key="2">
    <source>
        <dbReference type="Proteomes" id="UP000269377"/>
    </source>
</evidence>
<proteinExistence type="predicted"/>
<protein>
    <submittedName>
        <fullName evidence="1">Uncharacterized protein</fullName>
    </submittedName>
</protein>